<feature type="transmembrane region" description="Helical" evidence="1">
    <location>
        <begin position="56"/>
        <end position="83"/>
    </location>
</feature>
<gene>
    <name evidence="3" type="ORF">BJ970_004184</name>
</gene>
<organism evidence="3 4">
    <name type="scientific">Saccharopolyspora phatthalungensis</name>
    <dbReference type="NCBI Taxonomy" id="664693"/>
    <lineage>
        <taxon>Bacteria</taxon>
        <taxon>Bacillati</taxon>
        <taxon>Actinomycetota</taxon>
        <taxon>Actinomycetes</taxon>
        <taxon>Pseudonocardiales</taxon>
        <taxon>Pseudonocardiaceae</taxon>
        <taxon>Saccharopolyspora</taxon>
    </lineage>
</organism>
<dbReference type="InterPro" id="IPR055568">
    <property type="entry name" value="DUF7144"/>
</dbReference>
<keyword evidence="1" id="KW-1133">Transmembrane helix</keyword>
<keyword evidence="4" id="KW-1185">Reference proteome</keyword>
<feature type="transmembrane region" description="Helical" evidence="1">
    <location>
        <begin position="21"/>
        <end position="44"/>
    </location>
</feature>
<evidence type="ECO:0000313" key="4">
    <source>
        <dbReference type="Proteomes" id="UP000584374"/>
    </source>
</evidence>
<name>A0A840Q9Y1_9PSEU</name>
<comment type="caution">
    <text evidence="3">The sequence shown here is derived from an EMBL/GenBank/DDBJ whole genome shotgun (WGS) entry which is preliminary data.</text>
</comment>
<feature type="transmembrane region" description="Helical" evidence="1">
    <location>
        <begin position="120"/>
        <end position="140"/>
    </location>
</feature>
<feature type="domain" description="DUF7144" evidence="2">
    <location>
        <begin position="27"/>
        <end position="139"/>
    </location>
</feature>
<evidence type="ECO:0000313" key="3">
    <source>
        <dbReference type="EMBL" id="MBB5156650.1"/>
    </source>
</evidence>
<proteinExistence type="predicted"/>
<accession>A0A840Q9Y1</accession>
<dbReference type="AlphaFoldDB" id="A0A840Q9Y1"/>
<sequence length="145" mass="15349">MREPTAPEEQKQWAMAAAQPTAAMSGWLAFAGSLIMLVGIFNIISGITSLLRPDLYLIAAGQLLVFNFGIWGWFWIALGIVQVAAGVGCLYGQMWARMTGIALAALSAIAHIAFLTTFPVWSVLVIALSVLVIYGLVVPAKGAAA</sequence>
<protein>
    <recommendedName>
        <fullName evidence="2">DUF7144 domain-containing protein</fullName>
    </recommendedName>
</protein>
<dbReference type="Pfam" id="PF23636">
    <property type="entry name" value="DUF7144"/>
    <property type="match status" value="1"/>
</dbReference>
<dbReference type="Proteomes" id="UP000584374">
    <property type="component" value="Unassembled WGS sequence"/>
</dbReference>
<keyword evidence="1" id="KW-0472">Membrane</keyword>
<dbReference type="EMBL" id="JACHIW010000001">
    <property type="protein sequence ID" value="MBB5156650.1"/>
    <property type="molecule type" value="Genomic_DNA"/>
</dbReference>
<evidence type="ECO:0000256" key="1">
    <source>
        <dbReference type="SAM" id="Phobius"/>
    </source>
</evidence>
<evidence type="ECO:0000259" key="2">
    <source>
        <dbReference type="Pfam" id="PF23636"/>
    </source>
</evidence>
<feature type="transmembrane region" description="Helical" evidence="1">
    <location>
        <begin position="95"/>
        <end position="114"/>
    </location>
</feature>
<keyword evidence="1" id="KW-0812">Transmembrane</keyword>
<reference evidence="3 4" key="1">
    <citation type="submission" date="2020-08" db="EMBL/GenBank/DDBJ databases">
        <title>Sequencing the genomes of 1000 actinobacteria strains.</title>
        <authorList>
            <person name="Klenk H.-P."/>
        </authorList>
    </citation>
    <scope>NUCLEOTIDE SEQUENCE [LARGE SCALE GENOMIC DNA]</scope>
    <source>
        <strain evidence="3 4">DSM 45584</strain>
    </source>
</reference>